<feature type="region of interest" description="Disordered" evidence="6">
    <location>
        <begin position="1374"/>
        <end position="1396"/>
    </location>
</feature>
<dbReference type="Gene3D" id="1.10.418.20">
    <property type="match status" value="2"/>
</dbReference>
<feature type="region of interest" description="Disordered" evidence="6">
    <location>
        <begin position="902"/>
        <end position="936"/>
    </location>
</feature>
<name>A0A6P8YLG8_THRPL</name>
<sequence>MAQYVQNTMNDVQQMMLVASEEVAAGITYSQQQLPPQHVVQMAYQTPSVIVIDPSSFIVQASGAVENDANVNAMTQPLHSVMQSQPVQQEAQQRSPNVNLQGPQRAAGVRTYSSAHQLSLQNKQANQRQVLSPQTQPKKPDQQMVPQQVLTLQQHPNQSVERSSLQQTVQQSTQITSQQLKLTQGTQIVQSCASIPQSKSIIALTQQRLQSPQQSPLQSPLQSPQTRGPRPRLLRKSTNSPQRCQSPVVPNQQQVIRTPTPQLVQSIQKQSPVPDIQLKQQNGTPESSSTVVSNNVVSEIPSSAESISSVVKSQLTPKRNVCENRQLSAAQSTIVINASRPVVSPNQQRQMQVKHSTNPSVSSPGNQPNSVLQQSNILPQQTQQSSVYILVKTPQGQQQVRVVNTASLAKQISQKQQQSSLQLQSSPQQQVFRIVNQAPIQQQCVKSQQQALQQQQQVVQLPAASQSGAQLPYVLRMQAVPQQQQGQVQLQLPQLVQGQQVQIHVPDEAQLQAQQQAHQQAQLQVQHQVQFQTQQQAQFQAQQQAQLQAQLQVQQQAQLQAQIQVQQQAAQQVQLKSQLQAQQQVQLQAQQPAQALVQLQTQPPAQPLVQLQTQQPAQQIQLQAQQQVQKQPQHQVQSQTQQAAQQQVQVQVQQQVPKQPQPQAQSINQPPAVHQVQLLAQQQALKQQVQLGAKQQVQKQAQHQAQLQAKQQVQKLGHHQVQLQSRLGPQRYRALPPNLPNVLKVPRIQIIDSGNVDQSQVNSPRGHNMYSGPKAQNKNVIKNVVIATQQQVVAQQTQMAKPEDKLLSTIGEQFNSAHVQQCQSPRILQCFEDGTMRIHLQVGNTFNSEQDPLEQTSQTEQVAVFEGVTVKDQFPTGVLQECVVSESGELMFADDSAPVTFEPEKTESEVEAKQDPCDSTVPQQHPETTPIGGGDNEYTLTMSYPNSTKLPESLKVRPGLGAVCPHCGIVSINFLKCVRCGSALPDNVKTRVLENITTKPVQSPISAQNFTGMILKSQLVLPSEIEFALKLAGKNIVRSLTPIVSPSGSAEVKRKRCSTPRKPRVKVPEEPEILTLSSDDEDKQEKKPSTEAQLTTNGIAPESEADPAAMEEPDSYARKHSPGVEGGGMLEQAMDGSMPYPYVLILCRTLRIGTYKAKPLDRVVLTTEGLEMKIPLPTGQNVILNIPMSDIVQLMVSFSRSMPVLFISIHAHSGHKVRKALHMNDSNIKSYYFDPGSSEDTLKLITLLPEKITEDFKMTLKKIVEINQKILVEIGNGLANEILVKSSPCENTLRSRLGVPGAEIQTMMIYPPPPSKGGISINTEDYACLGEDQFLNDVIIDFYLKYLMQSVLSEEDRERTHVFSSFFYKRLTSRPKTKGRRHPIEDDPKLTPAEKRHARVKTWTKNVNLFSKDFIIIPINENCHWFLAIVCFPGQDGCLRMSDNTPIDIPKPASIPSPSVSSAAAVAAAAAAATTAKLKVQNNVMSIGATTITPVKAPAASTITIDNGDEGSDRDEAEGDEEEMAETQSDEEEESNETAQEKNGSKDDKAKLADESPPVNAATPVVPSAANKVKPPLRDGVKQPCILIFDSLVGAPRYRVAATLREYLGIEYKVKQGKVKEFSKDTIKGMLPKVPQQTNFTDCGLYLLQYVEMFFKDPIRDYHPPIKQLQNWFPEEIVTRKREFIVNLLHDLMTEQNIDPSSLNLPKLVFNYNSLKAQQTAEDEDAQARLAEADSEADSEVARKQMAELQSDAASNNNASEQPMEQDNGCENEETVPPSSESSAVITSDELTVGSSAASTNARLTNTTLKQPLVPYPESSDDSNEASVVKRSQCEDSEEVIERKKRKAE</sequence>
<evidence type="ECO:0000256" key="6">
    <source>
        <dbReference type="SAM" id="MobiDB-lite"/>
    </source>
</evidence>
<accession>A0A6P8YLG8</accession>
<feature type="compositionally biased region" description="Acidic residues" evidence="6">
    <location>
        <begin position="1507"/>
        <end position="1536"/>
    </location>
</feature>
<dbReference type="FunFam" id="1.10.418.20:FF:000001">
    <property type="entry name" value="sentrin-specific protease 6 isoform X1"/>
    <property type="match status" value="1"/>
</dbReference>
<feature type="compositionally biased region" description="Polar residues" evidence="6">
    <location>
        <begin position="1777"/>
        <end position="1810"/>
    </location>
</feature>
<keyword evidence="4" id="KW-0833">Ubl conjugation pathway</keyword>
<feature type="domain" description="Ubiquitin-like protease family profile" evidence="7">
    <location>
        <begin position="1319"/>
        <end position="1654"/>
    </location>
</feature>
<feature type="compositionally biased region" description="Polar residues" evidence="6">
    <location>
        <begin position="80"/>
        <end position="102"/>
    </location>
</feature>
<evidence type="ECO:0000256" key="3">
    <source>
        <dbReference type="ARBA" id="ARBA00022670"/>
    </source>
</evidence>
<protein>
    <submittedName>
        <fullName evidence="9 10">Uncharacterized protein LOC117643271 isoform X1</fullName>
    </submittedName>
</protein>
<dbReference type="PANTHER" id="PTHR46896">
    <property type="entry name" value="SENTRIN-SPECIFIC PROTEASE"/>
    <property type="match status" value="1"/>
</dbReference>
<dbReference type="GO" id="GO:0005737">
    <property type="term" value="C:cytoplasm"/>
    <property type="evidence" value="ECO:0007669"/>
    <property type="project" value="TreeGrafter"/>
</dbReference>
<dbReference type="RefSeq" id="XP_034237936.1">
    <property type="nucleotide sequence ID" value="XM_034382045.1"/>
</dbReference>
<feature type="compositionally biased region" description="Basic and acidic residues" evidence="6">
    <location>
        <begin position="1382"/>
        <end position="1395"/>
    </location>
</feature>
<reference evidence="9 10" key="1">
    <citation type="submission" date="2025-04" db="UniProtKB">
        <authorList>
            <consortium name="RefSeq"/>
        </authorList>
    </citation>
    <scope>IDENTIFICATION</scope>
    <source>
        <tissue evidence="9 10">Total insect</tissue>
    </source>
</reference>
<dbReference type="InterPro" id="IPR038765">
    <property type="entry name" value="Papain-like_cys_pep_sf"/>
</dbReference>
<keyword evidence="3" id="KW-0645">Protease</keyword>
<dbReference type="SUPFAM" id="SSF54001">
    <property type="entry name" value="Cysteine proteinases"/>
    <property type="match status" value="1"/>
</dbReference>
<evidence type="ECO:0000256" key="2">
    <source>
        <dbReference type="ARBA" id="ARBA00022553"/>
    </source>
</evidence>
<feature type="compositionally biased region" description="Basic and acidic residues" evidence="6">
    <location>
        <begin position="1539"/>
        <end position="1554"/>
    </location>
</feature>
<feature type="compositionally biased region" description="Polar residues" evidence="6">
    <location>
        <begin position="111"/>
        <end position="137"/>
    </location>
</feature>
<evidence type="ECO:0000259" key="7">
    <source>
        <dbReference type="PROSITE" id="PS50600"/>
    </source>
</evidence>
<feature type="region of interest" description="Disordered" evidence="6">
    <location>
        <begin position="207"/>
        <end position="271"/>
    </location>
</feature>
<feature type="region of interest" description="Disordered" evidence="6">
    <location>
        <begin position="1731"/>
        <end position="1849"/>
    </location>
</feature>
<evidence type="ECO:0000256" key="4">
    <source>
        <dbReference type="ARBA" id="ARBA00022786"/>
    </source>
</evidence>
<dbReference type="PROSITE" id="PS50600">
    <property type="entry name" value="ULP_PROTEASE"/>
    <property type="match status" value="1"/>
</dbReference>
<evidence type="ECO:0000313" key="8">
    <source>
        <dbReference type="Proteomes" id="UP000515158"/>
    </source>
</evidence>
<dbReference type="Gene3D" id="3.30.310.130">
    <property type="entry name" value="Ubiquitin-related"/>
    <property type="match status" value="2"/>
</dbReference>
<dbReference type="Proteomes" id="UP000515158">
    <property type="component" value="Unplaced"/>
</dbReference>
<dbReference type="KEGG" id="tpal:117643271"/>
<keyword evidence="2" id="KW-0597">Phosphoprotein</keyword>
<dbReference type="PANTHER" id="PTHR46896:SF3">
    <property type="entry name" value="FI06413P-RELATED"/>
    <property type="match status" value="1"/>
</dbReference>
<dbReference type="GeneID" id="117643271"/>
<keyword evidence="8" id="KW-1185">Reference proteome</keyword>
<feature type="region of interest" description="Disordered" evidence="6">
    <location>
        <begin position="1500"/>
        <end position="1574"/>
    </location>
</feature>
<dbReference type="RefSeq" id="XP_034237935.1">
    <property type="nucleotide sequence ID" value="XM_034382044.1"/>
</dbReference>
<proteinExistence type="inferred from homology"/>
<evidence type="ECO:0000313" key="10">
    <source>
        <dbReference type="RefSeq" id="XP_034237936.1"/>
    </source>
</evidence>
<dbReference type="GO" id="GO:0006508">
    <property type="term" value="P:proteolysis"/>
    <property type="evidence" value="ECO:0007669"/>
    <property type="project" value="UniProtKB-KW"/>
</dbReference>
<dbReference type="OrthoDB" id="442460at2759"/>
<evidence type="ECO:0000313" key="9">
    <source>
        <dbReference type="RefSeq" id="XP_034237935.1"/>
    </source>
</evidence>
<dbReference type="GO" id="GO:0016926">
    <property type="term" value="P:protein desumoylation"/>
    <property type="evidence" value="ECO:0007669"/>
    <property type="project" value="TreeGrafter"/>
</dbReference>
<organism evidence="9">
    <name type="scientific">Thrips palmi</name>
    <name type="common">Melon thrips</name>
    <dbReference type="NCBI Taxonomy" id="161013"/>
    <lineage>
        <taxon>Eukaryota</taxon>
        <taxon>Metazoa</taxon>
        <taxon>Ecdysozoa</taxon>
        <taxon>Arthropoda</taxon>
        <taxon>Hexapoda</taxon>
        <taxon>Insecta</taxon>
        <taxon>Pterygota</taxon>
        <taxon>Neoptera</taxon>
        <taxon>Paraneoptera</taxon>
        <taxon>Thysanoptera</taxon>
        <taxon>Terebrantia</taxon>
        <taxon>Thripoidea</taxon>
        <taxon>Thripidae</taxon>
        <taxon>Thrips</taxon>
    </lineage>
</organism>
<feature type="compositionally biased region" description="Basic and acidic residues" evidence="6">
    <location>
        <begin position="902"/>
        <end position="916"/>
    </location>
</feature>
<keyword evidence="5" id="KW-0378">Hydrolase</keyword>
<feature type="compositionally biased region" description="Acidic residues" evidence="6">
    <location>
        <begin position="1103"/>
        <end position="1114"/>
    </location>
</feature>
<feature type="region of interest" description="Disordered" evidence="6">
    <location>
        <begin position="80"/>
        <end position="146"/>
    </location>
</feature>
<dbReference type="InterPro" id="IPR003653">
    <property type="entry name" value="Peptidase_C48_C"/>
</dbReference>
<feature type="region of interest" description="Disordered" evidence="6">
    <location>
        <begin position="1048"/>
        <end position="1130"/>
    </location>
</feature>
<comment type="similarity">
    <text evidence="1">Belongs to the peptidase C48 family.</text>
</comment>
<dbReference type="FunFam" id="1.10.418.20:FF:000004">
    <property type="entry name" value="sentrin-specific protease 7 isoform X1"/>
    <property type="match status" value="1"/>
</dbReference>
<dbReference type="Pfam" id="PF02902">
    <property type="entry name" value="Peptidase_C48"/>
    <property type="match status" value="1"/>
</dbReference>
<feature type="compositionally biased region" description="Polar residues" evidence="6">
    <location>
        <begin position="1752"/>
        <end position="1765"/>
    </location>
</feature>
<feature type="compositionally biased region" description="Polar residues" evidence="6">
    <location>
        <begin position="344"/>
        <end position="372"/>
    </location>
</feature>
<evidence type="ECO:0000256" key="1">
    <source>
        <dbReference type="ARBA" id="ARBA00005234"/>
    </source>
</evidence>
<gene>
    <name evidence="9 10" type="primary">LOC117643271</name>
</gene>
<dbReference type="GO" id="GO:0070139">
    <property type="term" value="F:SUMO-specific endopeptidase activity"/>
    <property type="evidence" value="ECO:0007669"/>
    <property type="project" value="TreeGrafter"/>
</dbReference>
<feature type="compositionally biased region" description="Polar residues" evidence="6">
    <location>
        <begin position="236"/>
        <end position="271"/>
    </location>
</feature>
<feature type="region of interest" description="Disordered" evidence="6">
    <location>
        <begin position="339"/>
        <end position="372"/>
    </location>
</feature>
<dbReference type="GO" id="GO:0005634">
    <property type="term" value="C:nucleus"/>
    <property type="evidence" value="ECO:0007669"/>
    <property type="project" value="TreeGrafter"/>
</dbReference>
<feature type="compositionally biased region" description="Low complexity" evidence="6">
    <location>
        <begin position="207"/>
        <end position="227"/>
    </location>
</feature>
<dbReference type="InterPro" id="IPR051947">
    <property type="entry name" value="Sentrin-specific_protease"/>
</dbReference>
<feature type="compositionally biased region" description="Basic residues" evidence="6">
    <location>
        <begin position="1053"/>
        <end position="1065"/>
    </location>
</feature>
<evidence type="ECO:0000256" key="5">
    <source>
        <dbReference type="ARBA" id="ARBA00022801"/>
    </source>
</evidence>